<name>N9CC56_9GAMM</name>
<dbReference type="Pfam" id="PF03724">
    <property type="entry name" value="META"/>
    <property type="match status" value="1"/>
</dbReference>
<sequence>MLKTIKITTCACITLAMVGCATTQNPATDRNLDKLQNKNWVASEIQGVKLEADPANSNVPSISFDNTRVSGSDGCNRFMGGYAVQNTKIQFSNLASTQKACLTATNIPQSFNQALNQVTHYDASKDELKFLDTNNNVILKFENTK</sequence>
<dbReference type="InterPro" id="IPR005184">
    <property type="entry name" value="DUF306_Meta_HslJ"/>
</dbReference>
<dbReference type="RefSeq" id="WP_005008646.1">
    <property type="nucleotide sequence ID" value="NZ_KB849726.1"/>
</dbReference>
<evidence type="ECO:0000313" key="4">
    <source>
        <dbReference type="Proteomes" id="UP000018460"/>
    </source>
</evidence>
<keyword evidence="4" id="KW-1185">Reference proteome</keyword>
<dbReference type="eggNOG" id="COG3187">
    <property type="taxonomic scope" value="Bacteria"/>
</dbReference>
<dbReference type="InterPro" id="IPR053147">
    <property type="entry name" value="Hsp_HslJ-like"/>
</dbReference>
<accession>N9CC56</accession>
<evidence type="ECO:0000259" key="2">
    <source>
        <dbReference type="Pfam" id="PF03724"/>
    </source>
</evidence>
<feature type="signal peptide" evidence="1">
    <location>
        <begin position="1"/>
        <end position="21"/>
    </location>
</feature>
<dbReference type="AlphaFoldDB" id="N9CC56"/>
<dbReference type="Proteomes" id="UP000018460">
    <property type="component" value="Unassembled WGS sequence"/>
</dbReference>
<proteinExistence type="predicted"/>
<dbReference type="PATRIC" id="fig|1120925.3.peg.1122"/>
<evidence type="ECO:0000313" key="3">
    <source>
        <dbReference type="EMBL" id="ENV83417.1"/>
    </source>
</evidence>
<dbReference type="InterPro" id="IPR038670">
    <property type="entry name" value="HslJ-like_sf"/>
</dbReference>
<feature type="domain" description="DUF306" evidence="2">
    <location>
        <begin position="34"/>
        <end position="142"/>
    </location>
</feature>
<gene>
    <name evidence="3" type="ORF">F941_01045</name>
</gene>
<reference evidence="3 4" key="1">
    <citation type="submission" date="2013-02" db="EMBL/GenBank/DDBJ databases">
        <title>The Genome Sequence of Acinetobacter bouvetii CIP 107468.</title>
        <authorList>
            <consortium name="The Broad Institute Genome Sequencing Platform"/>
            <consortium name="The Broad Institute Genome Sequencing Center for Infectious Disease"/>
            <person name="Cerqueira G."/>
            <person name="Feldgarden M."/>
            <person name="Courvalin P."/>
            <person name="Perichon B."/>
            <person name="Grillot-Courvalin C."/>
            <person name="Clermont D."/>
            <person name="Rocha E."/>
            <person name="Yoon E.-J."/>
            <person name="Nemec A."/>
            <person name="Walker B."/>
            <person name="Young S.K."/>
            <person name="Zeng Q."/>
            <person name="Gargeya S."/>
            <person name="Fitzgerald M."/>
            <person name="Haas B."/>
            <person name="Abouelleil A."/>
            <person name="Alvarado L."/>
            <person name="Arachchi H.M."/>
            <person name="Berlin A.M."/>
            <person name="Chapman S.B."/>
            <person name="Dewar J."/>
            <person name="Goldberg J."/>
            <person name="Griggs A."/>
            <person name="Gujja S."/>
            <person name="Hansen M."/>
            <person name="Howarth C."/>
            <person name="Imamovic A."/>
            <person name="Larimer J."/>
            <person name="McCowan C."/>
            <person name="Murphy C."/>
            <person name="Neiman D."/>
            <person name="Pearson M."/>
            <person name="Priest M."/>
            <person name="Roberts A."/>
            <person name="Saif S."/>
            <person name="Shea T."/>
            <person name="Sisk P."/>
            <person name="Sykes S."/>
            <person name="Wortman J."/>
            <person name="Nusbaum C."/>
            <person name="Birren B."/>
        </authorList>
    </citation>
    <scope>NUCLEOTIDE SEQUENCE [LARGE SCALE GENOMIC DNA]</scope>
    <source>
        <strain evidence="3 4">CIP 107468</strain>
    </source>
</reference>
<evidence type="ECO:0000256" key="1">
    <source>
        <dbReference type="SAM" id="SignalP"/>
    </source>
</evidence>
<organism evidence="3 4">
    <name type="scientific">Acinetobacter bouvetii DSM 14964 = CIP 107468</name>
    <dbReference type="NCBI Taxonomy" id="1120925"/>
    <lineage>
        <taxon>Bacteria</taxon>
        <taxon>Pseudomonadati</taxon>
        <taxon>Pseudomonadota</taxon>
        <taxon>Gammaproteobacteria</taxon>
        <taxon>Moraxellales</taxon>
        <taxon>Moraxellaceae</taxon>
        <taxon>Acinetobacter</taxon>
    </lineage>
</organism>
<dbReference type="EMBL" id="APQD01000008">
    <property type="protein sequence ID" value="ENV83417.1"/>
    <property type="molecule type" value="Genomic_DNA"/>
</dbReference>
<dbReference type="PROSITE" id="PS51257">
    <property type="entry name" value="PROKAR_LIPOPROTEIN"/>
    <property type="match status" value="1"/>
</dbReference>
<dbReference type="PANTHER" id="PTHR35535">
    <property type="entry name" value="HEAT SHOCK PROTEIN HSLJ"/>
    <property type="match status" value="1"/>
</dbReference>
<protein>
    <recommendedName>
        <fullName evidence="2">DUF306 domain-containing protein</fullName>
    </recommendedName>
</protein>
<comment type="caution">
    <text evidence="3">The sequence shown here is derived from an EMBL/GenBank/DDBJ whole genome shotgun (WGS) entry which is preliminary data.</text>
</comment>
<keyword evidence="1" id="KW-0732">Signal</keyword>
<dbReference type="OrthoDB" id="5348860at2"/>
<dbReference type="PANTHER" id="PTHR35535:SF1">
    <property type="entry name" value="HEAT SHOCK PROTEIN HSLJ"/>
    <property type="match status" value="1"/>
</dbReference>
<dbReference type="Gene3D" id="2.40.128.270">
    <property type="match status" value="1"/>
</dbReference>
<feature type="chain" id="PRO_5004140872" description="DUF306 domain-containing protein" evidence="1">
    <location>
        <begin position="22"/>
        <end position="145"/>
    </location>
</feature>